<comment type="caution">
    <text evidence="1">The sequence shown here is derived from an EMBL/GenBank/DDBJ whole genome shotgun (WGS) entry which is preliminary data.</text>
</comment>
<reference evidence="2" key="1">
    <citation type="journal article" date="2023" name="Nat. Plants">
        <title>Single-cell RNA sequencing provides a high-resolution roadmap for understanding the multicellular compartmentation of specialized metabolism.</title>
        <authorList>
            <person name="Sun S."/>
            <person name="Shen X."/>
            <person name="Li Y."/>
            <person name="Li Y."/>
            <person name="Wang S."/>
            <person name="Li R."/>
            <person name="Zhang H."/>
            <person name="Shen G."/>
            <person name="Guo B."/>
            <person name="Wei J."/>
            <person name="Xu J."/>
            <person name="St-Pierre B."/>
            <person name="Chen S."/>
            <person name="Sun C."/>
        </authorList>
    </citation>
    <scope>NUCLEOTIDE SEQUENCE [LARGE SCALE GENOMIC DNA]</scope>
</reference>
<keyword evidence="2" id="KW-1185">Reference proteome</keyword>
<organism evidence="1 2">
    <name type="scientific">Catharanthus roseus</name>
    <name type="common">Madagascar periwinkle</name>
    <name type="synonym">Vinca rosea</name>
    <dbReference type="NCBI Taxonomy" id="4058"/>
    <lineage>
        <taxon>Eukaryota</taxon>
        <taxon>Viridiplantae</taxon>
        <taxon>Streptophyta</taxon>
        <taxon>Embryophyta</taxon>
        <taxon>Tracheophyta</taxon>
        <taxon>Spermatophyta</taxon>
        <taxon>Magnoliopsida</taxon>
        <taxon>eudicotyledons</taxon>
        <taxon>Gunneridae</taxon>
        <taxon>Pentapetalae</taxon>
        <taxon>asterids</taxon>
        <taxon>lamiids</taxon>
        <taxon>Gentianales</taxon>
        <taxon>Apocynaceae</taxon>
        <taxon>Rauvolfioideae</taxon>
        <taxon>Vinceae</taxon>
        <taxon>Catharanthinae</taxon>
        <taxon>Catharanthus</taxon>
    </lineage>
</organism>
<sequence>MFIFLKLCLDHIVSSALSVKELHCMWLVPRTRASSNDVDGFRLWKSALRRTSYHALRWDDCPVESQEGLEIKVGLRADLVGAPGSVAWFYVNGECGGYGIEHSDDIWSHTHVDSLSVRAHCREAR</sequence>
<gene>
    <name evidence="1" type="ORF">M9H77_21178</name>
</gene>
<name>A0ACC0ALU7_CATRO</name>
<evidence type="ECO:0000313" key="1">
    <source>
        <dbReference type="EMBL" id="KAI5661855.1"/>
    </source>
</evidence>
<proteinExistence type="predicted"/>
<accession>A0ACC0ALU7</accession>
<evidence type="ECO:0000313" key="2">
    <source>
        <dbReference type="Proteomes" id="UP001060085"/>
    </source>
</evidence>
<dbReference type="EMBL" id="CM044705">
    <property type="protein sequence ID" value="KAI5661855.1"/>
    <property type="molecule type" value="Genomic_DNA"/>
</dbReference>
<dbReference type="Proteomes" id="UP001060085">
    <property type="component" value="Linkage Group LG05"/>
</dbReference>
<protein>
    <submittedName>
        <fullName evidence="1">Uncharacterized protein</fullName>
    </submittedName>
</protein>